<reference evidence="5" key="1">
    <citation type="submission" date="2019-07" db="EMBL/GenBank/DDBJ databases">
        <title>Helicobacter labacensis sp. nov., Helicobacter mehlei sp. nov. and Helicobacter vulpis sp. nov., isolated from gastric mucosa of red fox (Vulpis vulpis).</title>
        <authorList>
            <person name="Papic B."/>
        </authorList>
    </citation>
    <scope>NUCLEOTIDE SEQUENCE [LARGE SCALE GENOMIC DNA]</scope>
    <source>
        <strain evidence="5">L8b</strain>
    </source>
</reference>
<sequence>MRQYYSYADFKQDVLALAQQVEQDFKPQAIIAILRGGMTLAHFLGLYWDIKEVYAINASSYSSDRTQSTLEINNIPYLDPQHQQVLVVDEIVDSGKSFQGVLRVLKQQYPQVVFKSATLFAQKSARFKADFVLKEAKCWIDFFWEVDLGGSRAP</sequence>
<dbReference type="OrthoDB" id="5327200at2"/>
<reference evidence="4 5" key="3">
    <citation type="submission" date="2019-07" db="EMBL/GenBank/DDBJ databases">
        <authorList>
            <person name="Papic B."/>
        </authorList>
    </citation>
    <scope>NUCLEOTIDE SEQUENCE [LARGE SCALE GENOMIC DNA]</scope>
    <source>
        <strain evidence="4 5">L8b</strain>
    </source>
</reference>
<evidence type="ECO:0000313" key="4">
    <source>
        <dbReference type="EMBL" id="TSA84542.1"/>
    </source>
</evidence>
<keyword evidence="2 4" id="KW-0808">Transferase</keyword>
<comment type="caution">
    <text evidence="4">The sequence shown here is derived from an EMBL/GenBank/DDBJ whole genome shotgun (WGS) entry which is preliminary data.</text>
</comment>
<reference evidence="4 5" key="2">
    <citation type="submission" date="2019-07" db="EMBL/GenBank/DDBJ databases">
        <title>Helicobacter labacensis sp. nov., Helicobacter mehlei sp. nov. and Helicobacter vulpis sp. nov., isolated from gastric mucosa of red fox (Vulpis vulpis).</title>
        <authorList>
            <person name="Kusar D."/>
            <person name="Gruntar I."/>
            <person name="Pate M."/>
            <person name="Zajc U."/>
            <person name="Ocepek M."/>
        </authorList>
    </citation>
    <scope>NUCLEOTIDE SEQUENCE [LARGE SCALE GENOMIC DNA]</scope>
    <source>
        <strain evidence="4 5">L8b</strain>
    </source>
</reference>
<dbReference type="EMBL" id="VKGC01000008">
    <property type="protein sequence ID" value="TSA84542.1"/>
    <property type="molecule type" value="Genomic_DNA"/>
</dbReference>
<dbReference type="Gene3D" id="3.40.50.2020">
    <property type="match status" value="1"/>
</dbReference>
<dbReference type="SUPFAM" id="SSF53271">
    <property type="entry name" value="PRTase-like"/>
    <property type="match status" value="1"/>
</dbReference>
<dbReference type="Pfam" id="PF00156">
    <property type="entry name" value="Pribosyltran"/>
    <property type="match status" value="1"/>
</dbReference>
<accession>A0A553UWG4</accession>
<dbReference type="AlphaFoldDB" id="A0A553UWG4"/>
<dbReference type="PANTHER" id="PTHR43363:SF1">
    <property type="entry name" value="HYPOXANTHINE-GUANINE PHOSPHORIBOSYLTRANSFERASE"/>
    <property type="match status" value="1"/>
</dbReference>
<dbReference type="InterPro" id="IPR029057">
    <property type="entry name" value="PRTase-like"/>
</dbReference>
<evidence type="ECO:0000256" key="2">
    <source>
        <dbReference type="ARBA" id="ARBA00022679"/>
    </source>
</evidence>
<dbReference type="PANTHER" id="PTHR43363">
    <property type="entry name" value="HYPOXANTHINE PHOSPHORIBOSYLTRANSFERASE"/>
    <property type="match status" value="1"/>
</dbReference>
<evidence type="ECO:0000259" key="3">
    <source>
        <dbReference type="Pfam" id="PF00156"/>
    </source>
</evidence>
<protein>
    <submittedName>
        <fullName evidence="4">Phosphoribosyltransferase</fullName>
    </submittedName>
</protein>
<dbReference type="RefSeq" id="WP_120948393.1">
    <property type="nucleotide sequence ID" value="NZ_QXQP01000008.1"/>
</dbReference>
<dbReference type="Proteomes" id="UP000319322">
    <property type="component" value="Unassembled WGS sequence"/>
</dbReference>
<proteinExistence type="predicted"/>
<dbReference type="GO" id="GO:0016757">
    <property type="term" value="F:glycosyltransferase activity"/>
    <property type="evidence" value="ECO:0007669"/>
    <property type="project" value="UniProtKB-KW"/>
</dbReference>
<dbReference type="CDD" id="cd06223">
    <property type="entry name" value="PRTases_typeI"/>
    <property type="match status" value="1"/>
</dbReference>
<organism evidence="4 5">
    <name type="scientific">Helicobacter mehlei</name>
    <dbReference type="NCBI Taxonomy" id="2316080"/>
    <lineage>
        <taxon>Bacteria</taxon>
        <taxon>Pseudomonadati</taxon>
        <taxon>Campylobacterota</taxon>
        <taxon>Epsilonproteobacteria</taxon>
        <taxon>Campylobacterales</taxon>
        <taxon>Helicobacteraceae</taxon>
        <taxon>Helicobacter</taxon>
    </lineage>
</organism>
<evidence type="ECO:0000313" key="5">
    <source>
        <dbReference type="Proteomes" id="UP000319322"/>
    </source>
</evidence>
<gene>
    <name evidence="4" type="ORF">FNE76_04210</name>
</gene>
<keyword evidence="1 4" id="KW-0328">Glycosyltransferase</keyword>
<dbReference type="InterPro" id="IPR000836">
    <property type="entry name" value="PRTase_dom"/>
</dbReference>
<name>A0A553UWG4_9HELI</name>
<feature type="domain" description="Phosphoribosyltransferase" evidence="3">
    <location>
        <begin position="6"/>
        <end position="146"/>
    </location>
</feature>
<evidence type="ECO:0000256" key="1">
    <source>
        <dbReference type="ARBA" id="ARBA00022676"/>
    </source>
</evidence>
<keyword evidence="5" id="KW-1185">Reference proteome</keyword>